<reference evidence="11" key="1">
    <citation type="submission" date="2017-01" db="EMBL/GenBank/DDBJ databases">
        <authorList>
            <person name="Varghese N."/>
            <person name="Submissions S."/>
        </authorList>
    </citation>
    <scope>NUCLEOTIDE SEQUENCE [LARGE SCALE GENOMIC DNA]</scope>
    <source>
        <strain evidence="11">DSM 21768</strain>
    </source>
</reference>
<feature type="transmembrane region" description="Helical" evidence="9">
    <location>
        <begin position="103"/>
        <end position="123"/>
    </location>
</feature>
<dbReference type="PANTHER" id="PTHR33529:SF2">
    <property type="entry name" value="LIPOPOLYSACCHARIDE EXPORT SYSTEM PERMEASE PROTEIN LPTG"/>
    <property type="match status" value="1"/>
</dbReference>
<protein>
    <submittedName>
        <fullName evidence="10">Lipopolysaccharide export system permease protein</fullName>
    </submittedName>
</protein>
<comment type="function">
    <text evidence="1">Part of the ABC transporter complex LptBFG involved in the translocation of lipopolysaccharide (LPS) from the inner membrane to the outer membrane.</text>
</comment>
<dbReference type="InterPro" id="IPR005495">
    <property type="entry name" value="LptG/LptF_permease"/>
</dbReference>
<dbReference type="AlphaFoldDB" id="A0A1N7FA75"/>
<sequence>MKSLILPKYVIVSALLAMTAAVMGLWLLQVIFSYLGELENLSDTYTLMDALRFILYRSPDFLVQFIPTGVLLGAVVGLGLLANNSELVIMRAAGISMYRIIGWVMLPAFIFVLLALVVNQFVLPITNQQAAAIKNDAIYSKIISINGYWSVVNEGNRQDVVYISYADSEGRLGEVKRYQLDDGNLVGALRANEGIYQQNTPATDQADGVATRYVWQLSGVDEVAINNNRVEKTHADTQTLTLPIAPTDVHLLTKEPEDLSLSDLYAHRQLMKYQGTRSVRHELAFWQKLFSPFAVLSLVLVASSFVFGSLRSQGLGLRIVLALLTGLLFSYLTDLAGFVALAAGLSPLLMALLPILLSAAVGVYLLNKKH</sequence>
<dbReference type="STRING" id="34061.B0189_09345"/>
<comment type="subcellular location">
    <subcellularLocation>
        <location evidence="2">Cell membrane</location>
        <topology evidence="2">Multi-pass membrane protein</topology>
    </subcellularLocation>
</comment>
<dbReference type="Proteomes" id="UP000187495">
    <property type="component" value="Unassembled WGS sequence"/>
</dbReference>
<keyword evidence="4" id="KW-1003">Cell membrane</keyword>
<name>A0A1N7FA75_9GAMM</name>
<evidence type="ECO:0000256" key="9">
    <source>
        <dbReference type="SAM" id="Phobius"/>
    </source>
</evidence>
<dbReference type="NCBIfam" id="TIGR04408">
    <property type="entry name" value="LptG_lptG"/>
    <property type="match status" value="1"/>
</dbReference>
<evidence type="ECO:0000256" key="7">
    <source>
        <dbReference type="ARBA" id="ARBA00023136"/>
    </source>
</evidence>
<evidence type="ECO:0000256" key="8">
    <source>
        <dbReference type="ARBA" id="ARBA00026081"/>
    </source>
</evidence>
<gene>
    <name evidence="10" type="ORF">SAMN02745664_11142</name>
</gene>
<organism evidence="10 11">
    <name type="scientific">Moraxella cuniculi DSM 21768</name>
    <dbReference type="NCBI Taxonomy" id="1122245"/>
    <lineage>
        <taxon>Bacteria</taxon>
        <taxon>Pseudomonadati</taxon>
        <taxon>Pseudomonadota</taxon>
        <taxon>Gammaproteobacteria</taxon>
        <taxon>Moraxellales</taxon>
        <taxon>Moraxellaceae</taxon>
        <taxon>Moraxella</taxon>
    </lineage>
</organism>
<evidence type="ECO:0000256" key="5">
    <source>
        <dbReference type="ARBA" id="ARBA00022692"/>
    </source>
</evidence>
<evidence type="ECO:0000256" key="6">
    <source>
        <dbReference type="ARBA" id="ARBA00022989"/>
    </source>
</evidence>
<accession>A0A1N7FA75</accession>
<feature type="transmembrane region" description="Helical" evidence="9">
    <location>
        <begin position="9"/>
        <end position="35"/>
    </location>
</feature>
<feature type="transmembrane region" description="Helical" evidence="9">
    <location>
        <begin position="315"/>
        <end position="332"/>
    </location>
</feature>
<evidence type="ECO:0000313" key="11">
    <source>
        <dbReference type="Proteomes" id="UP000187495"/>
    </source>
</evidence>
<feature type="transmembrane region" description="Helical" evidence="9">
    <location>
        <begin position="338"/>
        <end position="366"/>
    </location>
</feature>
<evidence type="ECO:0000256" key="4">
    <source>
        <dbReference type="ARBA" id="ARBA00022475"/>
    </source>
</evidence>
<evidence type="ECO:0000256" key="3">
    <source>
        <dbReference type="ARBA" id="ARBA00007725"/>
    </source>
</evidence>
<dbReference type="GO" id="GO:0043190">
    <property type="term" value="C:ATP-binding cassette (ABC) transporter complex"/>
    <property type="evidence" value="ECO:0007669"/>
    <property type="project" value="InterPro"/>
</dbReference>
<keyword evidence="6 9" id="KW-1133">Transmembrane helix</keyword>
<keyword evidence="11" id="KW-1185">Reference proteome</keyword>
<keyword evidence="7 9" id="KW-0472">Membrane</keyword>
<dbReference type="EMBL" id="FTNU01000011">
    <property type="protein sequence ID" value="SIR97288.1"/>
    <property type="molecule type" value="Genomic_DNA"/>
</dbReference>
<comment type="subunit">
    <text evidence="8">Component of the lipopolysaccharide transport and assembly complex. The LptBFG transporter is composed of two ATP-binding proteins (LptB) and two transmembrane proteins (LptF and LptG).</text>
</comment>
<dbReference type="RefSeq" id="WP_076555570.1">
    <property type="nucleotide sequence ID" value="NZ_FTNU01000011.1"/>
</dbReference>
<comment type="similarity">
    <text evidence="3">Belongs to the LptF/LptG family.</text>
</comment>
<dbReference type="GO" id="GO:0015920">
    <property type="term" value="P:lipopolysaccharide transport"/>
    <property type="evidence" value="ECO:0007669"/>
    <property type="project" value="TreeGrafter"/>
</dbReference>
<evidence type="ECO:0000313" key="10">
    <source>
        <dbReference type="EMBL" id="SIR97288.1"/>
    </source>
</evidence>
<dbReference type="Pfam" id="PF03739">
    <property type="entry name" value="LptF_LptG"/>
    <property type="match status" value="1"/>
</dbReference>
<evidence type="ECO:0000256" key="2">
    <source>
        <dbReference type="ARBA" id="ARBA00004651"/>
    </source>
</evidence>
<dbReference type="PANTHER" id="PTHR33529">
    <property type="entry name" value="SLR0882 PROTEIN-RELATED"/>
    <property type="match status" value="1"/>
</dbReference>
<evidence type="ECO:0000256" key="1">
    <source>
        <dbReference type="ARBA" id="ARBA00002265"/>
    </source>
</evidence>
<proteinExistence type="inferred from homology"/>
<feature type="transmembrane region" description="Helical" evidence="9">
    <location>
        <begin position="61"/>
        <end position="82"/>
    </location>
</feature>
<dbReference type="InterPro" id="IPR030923">
    <property type="entry name" value="LptG"/>
</dbReference>
<feature type="transmembrane region" description="Helical" evidence="9">
    <location>
        <begin position="289"/>
        <end position="308"/>
    </location>
</feature>
<dbReference type="GO" id="GO:0055085">
    <property type="term" value="P:transmembrane transport"/>
    <property type="evidence" value="ECO:0007669"/>
    <property type="project" value="InterPro"/>
</dbReference>
<keyword evidence="5 9" id="KW-0812">Transmembrane</keyword>